<comment type="subcellular location">
    <subcellularLocation>
        <location evidence="1">Membrane</location>
        <topology evidence="1">Multi-pass membrane protein</topology>
    </subcellularLocation>
</comment>
<accession>B3ES82</accession>
<dbReference type="PANTHER" id="PTHR48086">
    <property type="entry name" value="SODIUM/PROLINE SYMPORTER-RELATED"/>
    <property type="match status" value="1"/>
</dbReference>
<feature type="transmembrane region" description="Helical" evidence="7">
    <location>
        <begin position="140"/>
        <end position="168"/>
    </location>
</feature>
<reference evidence="8 9" key="1">
    <citation type="journal article" date="2010" name="J. Bacteriol.">
        <title>The genome of the amoeba symbiont 'Candidatus Amoebophilus asiaticus' reveals common mechanisms for host cell interaction among amoeba-associated bacteria.</title>
        <authorList>
            <person name="Schmitz-Esser S."/>
            <person name="Tischler P."/>
            <person name="Arnold R."/>
            <person name="Montanaro J."/>
            <person name="Wagner M."/>
            <person name="Rattei T."/>
            <person name="Horn M."/>
        </authorList>
    </citation>
    <scope>NUCLEOTIDE SEQUENCE [LARGE SCALE GENOMIC DNA]</scope>
    <source>
        <strain evidence="8 9">5a2</strain>
    </source>
</reference>
<feature type="transmembrane region" description="Helical" evidence="7">
    <location>
        <begin position="357"/>
        <end position="377"/>
    </location>
</feature>
<feature type="transmembrane region" description="Helical" evidence="7">
    <location>
        <begin position="437"/>
        <end position="455"/>
    </location>
</feature>
<evidence type="ECO:0000256" key="5">
    <source>
        <dbReference type="ARBA" id="ARBA00022989"/>
    </source>
</evidence>
<feature type="transmembrane region" description="Helical" evidence="7">
    <location>
        <begin position="6"/>
        <end position="24"/>
    </location>
</feature>
<dbReference type="Proteomes" id="UP000001227">
    <property type="component" value="Chromosome"/>
</dbReference>
<feature type="transmembrane region" description="Helical" evidence="7">
    <location>
        <begin position="412"/>
        <end position="430"/>
    </location>
</feature>
<dbReference type="EMBL" id="CP001102">
    <property type="protein sequence ID" value="ACE06084.1"/>
    <property type="molecule type" value="Genomic_DNA"/>
</dbReference>
<dbReference type="GO" id="GO:0005886">
    <property type="term" value="C:plasma membrane"/>
    <property type="evidence" value="ECO:0007669"/>
    <property type="project" value="TreeGrafter"/>
</dbReference>
<feature type="transmembrane region" description="Helical" evidence="7">
    <location>
        <begin position="389"/>
        <end position="406"/>
    </location>
</feature>
<sequence>MLGLNIDMIIFGLFLVINLSIGLFSSRRVTSLRDYAVGRKDFSTATLTATIVVSWIAGMYVFEILEHTYRDGLYFIIVVSGASVCLWLVGLLAVRMREFLKNLSVAEAMGDLYGKSVQIITAISGILSVITLVAMEFKVISKVICLIFATESVWVPVIASVVVIIYSVSGGIRAITFTDVIQFFTFGTFIPILALVIWNQLKDPHQVIVLLNTNPNFSWSQVIGWHPKFIDTLFMLLWFTIPAMDPVIFQRISMAKDVAQVKKSFNYAALISLVVCLFLAWVAILLLASNANLEPDKLFNYIINNYTTGGLRGLIGVGVLALAMSTADSYLNASAVLLTNDIAKPLGLNFSKEKEVVVARSLCLLSGLFALLIALQFKGILALLQFANSLYMPVVTVPLLLAILGFRSTTLSVLISMGMGFITVVGWPLIFKGSDSIIPGIVANLVGLLGSHYILKQPGGWVGVREPEPLLEARENRRKAWKRFKKDFKEFSLVQYLQKTFPNQEYLLTIFGIYVIAATYASFYTVPEEIQTNHARLYHIIGQSVLFISTGLLTYPLWPPIFKNKWFITWAWPLSVFYVLFGVGTWLVLMSGFHTFQTMIFLLNIVMAFLLFDWPFVVTMVLSGVIIATNIFKLFASAPSTSHDFGTLQFKILYGLLLLSSFLLAIFKHKQAQKQLASRNEYLKLLQAERDEKLKIALEYRERFSNALSTDCVEGFMLLYQRGKELIEAAKQVQSAEQARAFMEDVLTLLAKQQQAGEYLAETIYRFKEHMRLDVQKVDLTDFLDATLENLDMIDLQPRPKVTVQLQTQQRTIQCDPKLIQKLLYNSLRSIQEKNQDNKPIRLIVEDASLVYDIPFIPNYAKKLPAIQFMFTTVDQLSAKKNSYEVIEPVNIFLPKHIEDLARAENEQIIDAHYGSASWEADIKGLTQIYVIPVEIRRIRPALMDEPQMVLDGKGQTT</sequence>
<evidence type="ECO:0000256" key="4">
    <source>
        <dbReference type="ARBA" id="ARBA00022692"/>
    </source>
</evidence>
<comment type="similarity">
    <text evidence="2">Belongs to the sodium:solute symporter (SSF) (TC 2.A.21) family.</text>
</comment>
<gene>
    <name evidence="8" type="ordered locus">Aasi_0694</name>
</gene>
<keyword evidence="6 7" id="KW-0472">Membrane</keyword>
<feature type="transmembrane region" description="Helical" evidence="7">
    <location>
        <begin position="265"/>
        <end position="288"/>
    </location>
</feature>
<evidence type="ECO:0008006" key="10">
    <source>
        <dbReference type="Google" id="ProtNLM"/>
    </source>
</evidence>
<proteinExistence type="inferred from homology"/>
<feature type="transmembrane region" description="Helical" evidence="7">
    <location>
        <begin position="601"/>
        <end position="628"/>
    </location>
</feature>
<dbReference type="PANTHER" id="PTHR48086:SF7">
    <property type="entry name" value="SODIUM-SOLUTE SYMPORTER-RELATED"/>
    <property type="match status" value="1"/>
</dbReference>
<keyword evidence="5 7" id="KW-1133">Transmembrane helix</keyword>
<evidence type="ECO:0000313" key="9">
    <source>
        <dbReference type="Proteomes" id="UP000001227"/>
    </source>
</evidence>
<dbReference type="Pfam" id="PF00474">
    <property type="entry name" value="SSF"/>
    <property type="match status" value="1"/>
</dbReference>
<name>B3ES82_AMOA5</name>
<dbReference type="PROSITE" id="PS50283">
    <property type="entry name" value="NA_SOLUT_SYMP_3"/>
    <property type="match status" value="1"/>
</dbReference>
<dbReference type="Gene3D" id="1.20.1730.10">
    <property type="entry name" value="Sodium/glucose cotransporter"/>
    <property type="match status" value="1"/>
</dbReference>
<feature type="transmembrane region" description="Helical" evidence="7">
    <location>
        <begin position="180"/>
        <end position="201"/>
    </location>
</feature>
<dbReference type="eggNOG" id="COG0591">
    <property type="taxonomic scope" value="Bacteria"/>
</dbReference>
<feature type="transmembrane region" description="Helical" evidence="7">
    <location>
        <begin position="74"/>
        <end position="94"/>
    </location>
</feature>
<dbReference type="InterPro" id="IPR001734">
    <property type="entry name" value="Na/solute_symporter"/>
</dbReference>
<dbReference type="HOGENOM" id="CLU_009319_0_0_10"/>
<dbReference type="OrthoDB" id="9814523at2"/>
<feature type="transmembrane region" description="Helical" evidence="7">
    <location>
        <begin position="225"/>
        <end position="244"/>
    </location>
</feature>
<evidence type="ECO:0000256" key="6">
    <source>
        <dbReference type="ARBA" id="ARBA00023136"/>
    </source>
</evidence>
<dbReference type="KEGG" id="aas:Aasi_0694"/>
<dbReference type="RefSeq" id="WP_012472851.1">
    <property type="nucleotide sequence ID" value="NC_010830.1"/>
</dbReference>
<dbReference type="AlphaFoldDB" id="B3ES82"/>
<evidence type="ECO:0000313" key="8">
    <source>
        <dbReference type="EMBL" id="ACE06084.1"/>
    </source>
</evidence>
<evidence type="ECO:0000256" key="7">
    <source>
        <dbReference type="SAM" id="Phobius"/>
    </source>
</evidence>
<keyword evidence="9" id="KW-1185">Reference proteome</keyword>
<evidence type="ECO:0000256" key="2">
    <source>
        <dbReference type="ARBA" id="ARBA00006434"/>
    </source>
</evidence>
<evidence type="ECO:0000256" key="3">
    <source>
        <dbReference type="ARBA" id="ARBA00022448"/>
    </source>
</evidence>
<feature type="transmembrane region" description="Helical" evidence="7">
    <location>
        <begin position="506"/>
        <end position="525"/>
    </location>
</feature>
<keyword evidence="4 7" id="KW-0812">Transmembrane</keyword>
<feature type="transmembrane region" description="Helical" evidence="7">
    <location>
        <begin position="45"/>
        <end position="62"/>
    </location>
</feature>
<dbReference type="CDD" id="cd10322">
    <property type="entry name" value="SLC5sbd"/>
    <property type="match status" value="1"/>
</dbReference>
<feature type="transmembrane region" description="Helical" evidence="7">
    <location>
        <begin position="115"/>
        <end position="134"/>
    </location>
</feature>
<dbReference type="InterPro" id="IPR050277">
    <property type="entry name" value="Sodium:Solute_Symporter"/>
</dbReference>
<dbReference type="InterPro" id="IPR038377">
    <property type="entry name" value="Na/Glc_symporter_sf"/>
</dbReference>
<feature type="transmembrane region" description="Helical" evidence="7">
    <location>
        <begin position="648"/>
        <end position="667"/>
    </location>
</feature>
<organism evidence="8 9">
    <name type="scientific">Amoebophilus asiaticus (strain 5a2)</name>
    <dbReference type="NCBI Taxonomy" id="452471"/>
    <lineage>
        <taxon>Bacteria</taxon>
        <taxon>Pseudomonadati</taxon>
        <taxon>Bacteroidota</taxon>
        <taxon>Cytophagia</taxon>
        <taxon>Cytophagales</taxon>
        <taxon>Amoebophilaceae</taxon>
        <taxon>Candidatus Amoebophilus</taxon>
    </lineage>
</organism>
<evidence type="ECO:0000256" key="1">
    <source>
        <dbReference type="ARBA" id="ARBA00004141"/>
    </source>
</evidence>
<dbReference type="GO" id="GO:0022857">
    <property type="term" value="F:transmembrane transporter activity"/>
    <property type="evidence" value="ECO:0007669"/>
    <property type="project" value="InterPro"/>
</dbReference>
<protein>
    <recommendedName>
        <fullName evidence="10">Na+/solute symporter</fullName>
    </recommendedName>
</protein>
<keyword evidence="3" id="KW-0813">Transport</keyword>
<feature type="transmembrane region" description="Helical" evidence="7">
    <location>
        <begin position="570"/>
        <end position="589"/>
    </location>
</feature>
<feature type="transmembrane region" description="Helical" evidence="7">
    <location>
        <begin position="537"/>
        <end position="558"/>
    </location>
</feature>